<protein>
    <recommendedName>
        <fullName evidence="3">DUF416 family protein</fullName>
    </recommendedName>
</protein>
<dbReference type="InterPro" id="IPR023381">
    <property type="entry name" value="YP001051499.1-like_dom_sf"/>
</dbReference>
<sequence length="184" mass="19607">MTIDSFPAYLATLERAIERLPPAARLAFGAWCARRLFAAHADDLPDAAARTAAAEALTFVERRTAADTDEAASIDAVLLRLQTIDVDEIDAVTSSGTGALKLLECLEDALVLSENGDTAFAVACAQCPIDVIDVVMTDDLGLDTRDPTTHIHHPLLSAEIEAQIAELERLQRGNSSPRPAGTIT</sequence>
<proteinExistence type="predicted"/>
<comment type="caution">
    <text evidence="1">The sequence shown here is derived from an EMBL/GenBank/DDBJ whole genome shotgun (WGS) entry which is preliminary data.</text>
</comment>
<dbReference type="RefSeq" id="WP_135949644.1">
    <property type="nucleotide sequence ID" value="NZ_SRYO01000006.1"/>
</dbReference>
<evidence type="ECO:0000313" key="2">
    <source>
        <dbReference type="Proteomes" id="UP000309893"/>
    </source>
</evidence>
<evidence type="ECO:0000313" key="1">
    <source>
        <dbReference type="EMBL" id="TGY36280.1"/>
    </source>
</evidence>
<gene>
    <name evidence="1" type="ORF">E5344_10955</name>
</gene>
<dbReference type="Proteomes" id="UP000309893">
    <property type="component" value="Unassembled WGS sequence"/>
</dbReference>
<accession>A0A4V3RJK1</accession>
<dbReference type="Gene3D" id="1.20.1590.10">
    <property type="entry name" value="YP_001051499.1 domain like"/>
    <property type="match status" value="1"/>
</dbReference>
<dbReference type="EMBL" id="SRYO01000006">
    <property type="protein sequence ID" value="TGY36280.1"/>
    <property type="molecule type" value="Genomic_DNA"/>
</dbReference>
<evidence type="ECO:0008006" key="3">
    <source>
        <dbReference type="Google" id="ProtNLM"/>
    </source>
</evidence>
<dbReference type="OrthoDB" id="654469at2"/>
<name>A0A4V3RJK1_9MICO</name>
<organism evidence="1 2">
    <name type="scientific">Microbacterium laevaniformans</name>
    <dbReference type="NCBI Taxonomy" id="36807"/>
    <lineage>
        <taxon>Bacteria</taxon>
        <taxon>Bacillati</taxon>
        <taxon>Actinomycetota</taxon>
        <taxon>Actinomycetes</taxon>
        <taxon>Micrococcales</taxon>
        <taxon>Microbacteriaceae</taxon>
        <taxon>Microbacterium</taxon>
    </lineage>
</organism>
<dbReference type="AlphaFoldDB" id="A0A4V3RJK1"/>
<reference evidence="1 2" key="1">
    <citation type="submission" date="2019-04" db="EMBL/GenBank/DDBJ databases">
        <title>Microbes associate with the intestines of laboratory mice.</title>
        <authorList>
            <person name="Navarre W."/>
            <person name="Wong E."/>
            <person name="Huang K."/>
            <person name="Tropini C."/>
            <person name="Ng K."/>
            <person name="Yu B."/>
        </authorList>
    </citation>
    <scope>NUCLEOTIDE SEQUENCE [LARGE SCALE GENOMIC DNA]</scope>
    <source>
        <strain evidence="1 2">NM46_B2-13</strain>
    </source>
</reference>